<name>A0ACB7XRG6_9ERIC</name>
<proteinExistence type="predicted"/>
<organism evidence="1 2">
    <name type="scientific">Vaccinium darrowii</name>
    <dbReference type="NCBI Taxonomy" id="229202"/>
    <lineage>
        <taxon>Eukaryota</taxon>
        <taxon>Viridiplantae</taxon>
        <taxon>Streptophyta</taxon>
        <taxon>Embryophyta</taxon>
        <taxon>Tracheophyta</taxon>
        <taxon>Spermatophyta</taxon>
        <taxon>Magnoliopsida</taxon>
        <taxon>eudicotyledons</taxon>
        <taxon>Gunneridae</taxon>
        <taxon>Pentapetalae</taxon>
        <taxon>asterids</taxon>
        <taxon>Ericales</taxon>
        <taxon>Ericaceae</taxon>
        <taxon>Vaccinioideae</taxon>
        <taxon>Vaccinieae</taxon>
        <taxon>Vaccinium</taxon>
    </lineage>
</organism>
<keyword evidence="2" id="KW-1185">Reference proteome</keyword>
<dbReference type="Proteomes" id="UP000828048">
    <property type="component" value="Chromosome 1"/>
</dbReference>
<protein>
    <submittedName>
        <fullName evidence="1">Uncharacterized protein</fullName>
    </submittedName>
</protein>
<reference evidence="1 2" key="1">
    <citation type="journal article" date="2021" name="Hortic Res">
        <title>High-quality reference genome and annotation aids understanding of berry development for evergreen blueberry (Vaccinium darrowii).</title>
        <authorList>
            <person name="Yu J."/>
            <person name="Hulse-Kemp A.M."/>
            <person name="Babiker E."/>
            <person name="Staton M."/>
        </authorList>
    </citation>
    <scope>NUCLEOTIDE SEQUENCE [LARGE SCALE GENOMIC DNA]</scope>
    <source>
        <strain evidence="2">cv. NJ 8807/NJ 8810</strain>
        <tissue evidence="1">Young leaf</tissue>
    </source>
</reference>
<evidence type="ECO:0000313" key="2">
    <source>
        <dbReference type="Proteomes" id="UP000828048"/>
    </source>
</evidence>
<evidence type="ECO:0000313" key="1">
    <source>
        <dbReference type="EMBL" id="KAH7843429.1"/>
    </source>
</evidence>
<accession>A0ACB7XRG6</accession>
<dbReference type="EMBL" id="CM037151">
    <property type="protein sequence ID" value="KAH7843429.1"/>
    <property type="molecule type" value="Genomic_DNA"/>
</dbReference>
<gene>
    <name evidence="1" type="ORF">Vadar_016535</name>
</gene>
<comment type="caution">
    <text evidence="1">The sequence shown here is derived from an EMBL/GenBank/DDBJ whole genome shotgun (WGS) entry which is preliminary data.</text>
</comment>
<sequence>MAIRMPQITHAKQVLRRSSLTSANKAASPSADVPKGHFAVYVGESEKKRFVIPISYLNNPSFQDLLSQAEEEFGFDHPMGGLTIPCKEDNLKTVEVLNCLGDWDDVLLTVAANRVHKCFVEIHLERFAQVTDQGVEAVAAMGCPNLVRIKVNQCTGVTSGLADRLSVVNLDEADDDDDGLRLDSSSDSDDGGFEEEGGVEFPPVGRRQVGGVAIGGGGGAAFVEIPLSSNGRQPFRSRFGVFGGRM</sequence>